<feature type="compositionally biased region" description="Basic and acidic residues" evidence="1">
    <location>
        <begin position="58"/>
        <end position="70"/>
    </location>
</feature>
<dbReference type="OrthoDB" id="552755at2759"/>
<dbReference type="Proteomes" id="UP000297527">
    <property type="component" value="Unassembled WGS sequence"/>
</dbReference>
<sequence>MPLSDKALTSALSKTVRDIFHSDEKDKLSVRFIRTKVEEEYELGDGFLNEGKWKEKSKGVIKGEVDKLMQGDDEEGQEEEEEPVKVKNIKKIPAKKATPAAKPTKRSSAEKKAPPPKRQKKEKPPVSESELSEPAESELSDIGSEMSEDEPKAKPKKQVSKTVKANSDDEIGDNEDEAAPKKTKKPVANEVVTSGSELSDIESITQSEAKSPKPSSPKIRDSSLSSLPKTEEEAAGNESDSSAMSVVLDGPLTTKSRAKKSKSTSSKPSKTTKAAKPKAGKAKTTTELTPNEQLIKTLQSQLVKCGIRKIWAFELKKYETENEKIKHLKNMLTEIGMTGRFSEGRAREIKEMRELQADLEAVKEGEKAWGMGRSSRRSGSGVKEDKKKSEISDDDDDDDDAKSKSGSTKNDDEESEDDDDDDDEDMEVSVRARRKNDLAFLGSEESSDDD</sequence>
<feature type="compositionally biased region" description="Acidic residues" evidence="1">
    <location>
        <begin position="411"/>
        <end position="427"/>
    </location>
</feature>
<feature type="region of interest" description="Disordered" evidence="1">
    <location>
        <begin position="58"/>
        <end position="292"/>
    </location>
</feature>
<accession>A0A4Z1IPG0</accession>
<proteinExistence type="predicted"/>
<name>A0A4Z1IPG0_9HELO</name>
<feature type="compositionally biased region" description="Acidic residues" evidence="1">
    <location>
        <begin position="130"/>
        <end position="139"/>
    </location>
</feature>
<organism evidence="2 3">
    <name type="scientific">Botryotinia convoluta</name>
    <dbReference type="NCBI Taxonomy" id="54673"/>
    <lineage>
        <taxon>Eukaryota</taxon>
        <taxon>Fungi</taxon>
        <taxon>Dikarya</taxon>
        <taxon>Ascomycota</taxon>
        <taxon>Pezizomycotina</taxon>
        <taxon>Leotiomycetes</taxon>
        <taxon>Helotiales</taxon>
        <taxon>Sclerotiniaceae</taxon>
        <taxon>Botryotinia</taxon>
    </lineage>
</organism>
<comment type="caution">
    <text evidence="2">The sequence shown here is derived from an EMBL/GenBank/DDBJ whole genome shotgun (WGS) entry which is preliminary data.</text>
</comment>
<dbReference type="PANTHER" id="PTHR15410:SF2">
    <property type="entry name" value="HIRA-INTERACTING PROTEIN 3"/>
    <property type="match status" value="1"/>
</dbReference>
<feature type="region of interest" description="Disordered" evidence="1">
    <location>
        <begin position="361"/>
        <end position="450"/>
    </location>
</feature>
<evidence type="ECO:0000313" key="3">
    <source>
        <dbReference type="Proteomes" id="UP000297527"/>
    </source>
</evidence>
<feature type="compositionally biased region" description="Basic and acidic residues" evidence="1">
    <location>
        <begin position="382"/>
        <end position="391"/>
    </location>
</feature>
<gene>
    <name evidence="2" type="ORF">BCON_0028g00490</name>
</gene>
<feature type="compositionally biased region" description="Low complexity" evidence="1">
    <location>
        <begin position="263"/>
        <end position="272"/>
    </location>
</feature>
<feature type="compositionally biased region" description="Polar residues" evidence="1">
    <location>
        <begin position="191"/>
        <end position="209"/>
    </location>
</feature>
<reference evidence="2 3" key="1">
    <citation type="submission" date="2017-12" db="EMBL/GenBank/DDBJ databases">
        <title>Comparative genomics of Botrytis spp.</title>
        <authorList>
            <person name="Valero-Jimenez C.A."/>
            <person name="Tapia P."/>
            <person name="Veloso J."/>
            <person name="Silva-Moreno E."/>
            <person name="Staats M."/>
            <person name="Valdes J.H."/>
            <person name="Van Kan J.A.L."/>
        </authorList>
    </citation>
    <scope>NUCLEOTIDE SEQUENCE [LARGE SCALE GENOMIC DNA]</scope>
    <source>
        <strain evidence="2 3">MUCL11595</strain>
    </source>
</reference>
<dbReference type="AlphaFoldDB" id="A0A4Z1IPG0"/>
<evidence type="ECO:0000256" key="1">
    <source>
        <dbReference type="SAM" id="MobiDB-lite"/>
    </source>
</evidence>
<dbReference type="InterPro" id="IPR037647">
    <property type="entry name" value="HIRIP3"/>
</dbReference>
<dbReference type="PANTHER" id="PTHR15410">
    <property type="entry name" value="HIRA-INTERACTING PROTEIN 3"/>
    <property type="match status" value="1"/>
</dbReference>
<feature type="compositionally biased region" description="Acidic residues" evidence="1">
    <location>
        <begin position="71"/>
        <end position="82"/>
    </location>
</feature>
<evidence type="ECO:0008006" key="4">
    <source>
        <dbReference type="Google" id="ProtNLM"/>
    </source>
</evidence>
<feature type="compositionally biased region" description="Acidic residues" evidence="1">
    <location>
        <begin position="168"/>
        <end position="177"/>
    </location>
</feature>
<keyword evidence="3" id="KW-1185">Reference proteome</keyword>
<dbReference type="GO" id="GO:0005634">
    <property type="term" value="C:nucleus"/>
    <property type="evidence" value="ECO:0007669"/>
    <property type="project" value="TreeGrafter"/>
</dbReference>
<dbReference type="EMBL" id="PQXN01000028">
    <property type="protein sequence ID" value="TGO61332.1"/>
    <property type="molecule type" value="Genomic_DNA"/>
</dbReference>
<evidence type="ECO:0000313" key="2">
    <source>
        <dbReference type="EMBL" id="TGO61332.1"/>
    </source>
</evidence>
<protein>
    <recommendedName>
        <fullName evidence="4">Transcriptional regulator</fullName>
    </recommendedName>
</protein>